<dbReference type="Proteomes" id="UP000236182">
    <property type="component" value="Unassembled WGS sequence"/>
</dbReference>
<evidence type="ECO:0000256" key="1">
    <source>
        <dbReference type="SAM" id="SignalP"/>
    </source>
</evidence>
<reference evidence="2" key="1">
    <citation type="submission" date="2018-04" db="EMBL/GenBank/DDBJ databases">
        <title>Draft Genome Sequences of Chryseobacterium lactis NCTC11390T isolated from milk, Chryseobacterium oncorhynchi 701B-08T from rainbow trout, and Chryseobacterium viscerum 687B-08T from diseased fish.</title>
        <authorList>
            <person name="Jeong J.-J."/>
            <person name="Lee Y.J."/>
            <person name="Pathiraja D."/>
            <person name="Park B."/>
            <person name="Choi I.-G."/>
            <person name="Kim K.D."/>
        </authorList>
    </citation>
    <scope>NUCLEOTIDE SEQUENCE [LARGE SCALE GENOMIC DNA]</scope>
    <source>
        <strain evidence="2">701B-08</strain>
    </source>
</reference>
<protein>
    <recommendedName>
        <fullName evidence="4">Lipoprotein</fullName>
    </recommendedName>
</protein>
<gene>
    <name evidence="2" type="ORF">C1638_005745</name>
</gene>
<proteinExistence type="predicted"/>
<comment type="caution">
    <text evidence="2">The sequence shown here is derived from an EMBL/GenBank/DDBJ whole genome shotgun (WGS) entry which is preliminary data.</text>
</comment>
<feature type="signal peptide" evidence="1">
    <location>
        <begin position="1"/>
        <end position="24"/>
    </location>
</feature>
<evidence type="ECO:0008006" key="4">
    <source>
        <dbReference type="Google" id="ProtNLM"/>
    </source>
</evidence>
<keyword evidence="3" id="KW-1185">Reference proteome</keyword>
<accession>A0A316X3R7</accession>
<keyword evidence="1" id="KW-0732">Signal</keyword>
<feature type="chain" id="PRO_5016459386" description="Lipoprotein" evidence="1">
    <location>
        <begin position="25"/>
        <end position="179"/>
    </location>
</feature>
<evidence type="ECO:0000313" key="3">
    <source>
        <dbReference type="Proteomes" id="UP000236182"/>
    </source>
</evidence>
<dbReference type="EMBL" id="PPEI02000002">
    <property type="protein sequence ID" value="PWN65888.1"/>
    <property type="molecule type" value="Genomic_DNA"/>
</dbReference>
<dbReference type="AlphaFoldDB" id="A0A316X3R7"/>
<name>A0A316X3R7_9FLAO</name>
<sequence length="179" mass="20018">MRIKIPFKAIACSIVILSFLNSCEQDNNIENNIETKKNTTVNNKIEAKIINGKSVLKFTTEKDVKYLDNYLLKDTNTFLSSLDNNLTVKRLNNNNTSKNGPRIVINNDLYLGDGYMISACQGEAVTSIEVIEIKGQLWIKEGSTTATATTITLENLNSFELAYFRCLSDHDLNGVISIE</sequence>
<organism evidence="2 3">
    <name type="scientific">Chryseobacterium oncorhynchi</name>
    <dbReference type="NCBI Taxonomy" id="741074"/>
    <lineage>
        <taxon>Bacteria</taxon>
        <taxon>Pseudomonadati</taxon>
        <taxon>Bacteroidota</taxon>
        <taxon>Flavobacteriia</taxon>
        <taxon>Flavobacteriales</taxon>
        <taxon>Weeksellaceae</taxon>
        <taxon>Chryseobacterium group</taxon>
        <taxon>Chryseobacterium</taxon>
    </lineage>
</organism>
<evidence type="ECO:0000313" key="2">
    <source>
        <dbReference type="EMBL" id="PWN65888.1"/>
    </source>
</evidence>